<feature type="domain" description="TM2" evidence="6">
    <location>
        <begin position="18"/>
        <end position="70"/>
    </location>
</feature>
<evidence type="ECO:0000256" key="5">
    <source>
        <dbReference type="SAM" id="Phobius"/>
    </source>
</evidence>
<accession>A0ABW2LG74</accession>
<dbReference type="Proteomes" id="UP001596504">
    <property type="component" value="Unassembled WGS sequence"/>
</dbReference>
<dbReference type="RefSeq" id="WP_380664483.1">
    <property type="nucleotide sequence ID" value="NZ_JBHTCJ010000001.1"/>
</dbReference>
<evidence type="ECO:0000256" key="3">
    <source>
        <dbReference type="ARBA" id="ARBA00022989"/>
    </source>
</evidence>
<evidence type="ECO:0000259" key="6">
    <source>
        <dbReference type="Pfam" id="PF05154"/>
    </source>
</evidence>
<keyword evidence="3 5" id="KW-1133">Transmembrane helix</keyword>
<dbReference type="InterPro" id="IPR007829">
    <property type="entry name" value="TM2"/>
</dbReference>
<protein>
    <submittedName>
        <fullName evidence="7">TM2 domain-containing protein</fullName>
    </submittedName>
</protein>
<evidence type="ECO:0000313" key="7">
    <source>
        <dbReference type="EMBL" id="MFC7340565.1"/>
    </source>
</evidence>
<keyword evidence="4 5" id="KW-0472">Membrane</keyword>
<reference evidence="8" key="1">
    <citation type="journal article" date="2019" name="Int. J. Syst. Evol. Microbiol.">
        <title>The Global Catalogue of Microorganisms (GCM) 10K type strain sequencing project: providing services to taxonomists for standard genome sequencing and annotation.</title>
        <authorList>
            <consortium name="The Broad Institute Genomics Platform"/>
            <consortium name="The Broad Institute Genome Sequencing Center for Infectious Disease"/>
            <person name="Wu L."/>
            <person name="Ma J."/>
        </authorList>
    </citation>
    <scope>NUCLEOTIDE SEQUENCE [LARGE SCALE GENOMIC DNA]</scope>
    <source>
        <strain evidence="8">WLHS5</strain>
    </source>
</reference>
<dbReference type="Pfam" id="PF05154">
    <property type="entry name" value="TM2"/>
    <property type="match status" value="1"/>
</dbReference>
<evidence type="ECO:0000256" key="1">
    <source>
        <dbReference type="ARBA" id="ARBA00004141"/>
    </source>
</evidence>
<evidence type="ECO:0000256" key="4">
    <source>
        <dbReference type="ARBA" id="ARBA00023136"/>
    </source>
</evidence>
<organism evidence="7 8">
    <name type="scientific">Saccharopolyspora griseoalba</name>
    <dbReference type="NCBI Taxonomy" id="1431848"/>
    <lineage>
        <taxon>Bacteria</taxon>
        <taxon>Bacillati</taxon>
        <taxon>Actinomycetota</taxon>
        <taxon>Actinomycetes</taxon>
        <taxon>Pseudonocardiales</taxon>
        <taxon>Pseudonocardiaceae</taxon>
        <taxon>Saccharopolyspora</taxon>
    </lineage>
</organism>
<dbReference type="EMBL" id="JBHTCJ010000001">
    <property type="protein sequence ID" value="MFC7340565.1"/>
    <property type="molecule type" value="Genomic_DNA"/>
</dbReference>
<keyword evidence="2 5" id="KW-0812">Transmembrane</keyword>
<name>A0ABW2LG74_9PSEU</name>
<comment type="subcellular location">
    <subcellularLocation>
        <location evidence="1">Membrane</location>
        <topology evidence="1">Multi-pass membrane protein</topology>
    </subcellularLocation>
</comment>
<evidence type="ECO:0000256" key="2">
    <source>
        <dbReference type="ARBA" id="ARBA00022692"/>
    </source>
</evidence>
<feature type="transmembrane region" description="Helical" evidence="5">
    <location>
        <begin position="20"/>
        <end position="39"/>
    </location>
</feature>
<keyword evidence="8" id="KW-1185">Reference proteome</keyword>
<feature type="transmembrane region" description="Helical" evidence="5">
    <location>
        <begin position="45"/>
        <end position="67"/>
    </location>
</feature>
<proteinExistence type="predicted"/>
<sequence>MITAEHRQLMQHQTRARSPASAYVVVAAFGLLGVHRFYLGQRGTGTAQLILTSSITGLPVSAAWVLVDAFLAHQYVTTWDTDLIRELARQDPT</sequence>
<evidence type="ECO:0000313" key="8">
    <source>
        <dbReference type="Proteomes" id="UP001596504"/>
    </source>
</evidence>
<comment type="caution">
    <text evidence="7">The sequence shown here is derived from an EMBL/GenBank/DDBJ whole genome shotgun (WGS) entry which is preliminary data.</text>
</comment>
<gene>
    <name evidence="7" type="ORF">ACFQRI_04010</name>
</gene>